<feature type="domain" description="Pesticidal crystal protein" evidence="2">
    <location>
        <begin position="74"/>
        <end position="230"/>
    </location>
</feature>
<dbReference type="GO" id="GO:0001907">
    <property type="term" value="P:symbiont-mediated killing of host cell"/>
    <property type="evidence" value="ECO:0007669"/>
    <property type="project" value="InterPro"/>
</dbReference>
<dbReference type="FunCoup" id="Q550I1">
    <property type="interactions" value="362"/>
</dbReference>
<dbReference type="VEuPathDB" id="AmoebaDB:DDB_G0277097"/>
<dbReference type="EMBL" id="AAFI02000019">
    <property type="protein sequence ID" value="EAL69050.1"/>
    <property type="molecule type" value="Genomic_DNA"/>
</dbReference>
<dbReference type="InterPro" id="IPR036716">
    <property type="entry name" value="Pest_crys_N_sf"/>
</dbReference>
<dbReference type="Proteomes" id="UP000002195">
    <property type="component" value="Unassembled WGS sequence"/>
</dbReference>
<dbReference type="GO" id="GO:0090729">
    <property type="term" value="F:toxin activity"/>
    <property type="evidence" value="ECO:0007669"/>
    <property type="project" value="InterPro"/>
</dbReference>
<dbReference type="InterPro" id="IPR005639">
    <property type="entry name" value="Pest_crys_dom_I"/>
</dbReference>
<accession>Q550I1</accession>
<dbReference type="InParanoid" id="Q550I1"/>
<dbReference type="SMR" id="Q550I1"/>
<dbReference type="PaxDb" id="44689-DDB0238425"/>
<keyword evidence="1" id="KW-0175">Coiled coil</keyword>
<sequence length="483" mass="55842">MSTDNSVTSVVKDIEQYEVAKKKAEEILKKDPLAVIPIDMYGTVETEDPFDIIEFFTPTIDDIEVVASKLIESIPIVGDVLGVVFQLFWQRATDEDKQKKKELEERLAEFKKEMIEIIDKKIEASEIEQWKRNCQSLVDGLASTLETLKDALERLRYQLVNGENVDPVSRESIRTKIDILRNDIKKVYIFTSDPKFVKSTIPHFLEAIFLYIFLIRSIDYFWYQWGIPEIEVVGRPATDKSKRLKSLREKLHEKIIDGLSIITENCQDADMLKNAHLILKNDLVLYPVPLIVGTPIKAKDQLKEKIHELDYSYVPEITIPEHSIPFIYRMDASCLRQDPKSQNISSMKRDFKYEPISGCHGQYLSGELLLKVNFPDSLKGKKVMIRLLSMHDSKYEGNINISFGKEIEQIPMIKEKISIFRKKDLFSRVVKKVSGMTYSKKFKINNSQNLSIHHNLRPVKRSDTTILDHLLGKVLFVEFVISP</sequence>
<evidence type="ECO:0000256" key="1">
    <source>
        <dbReference type="SAM" id="Coils"/>
    </source>
</evidence>
<proteinExistence type="predicted"/>
<dbReference type="SUPFAM" id="SSF56849">
    <property type="entry name" value="delta-Endotoxin (insectocide), N-terminal domain"/>
    <property type="match status" value="1"/>
</dbReference>
<name>Q550I1_DICDI</name>
<dbReference type="Pfam" id="PF03945">
    <property type="entry name" value="Endotoxin_N"/>
    <property type="match status" value="1"/>
</dbReference>
<reference evidence="3 4" key="1">
    <citation type="journal article" date="2005" name="Nature">
        <title>The genome of the social amoeba Dictyostelium discoideum.</title>
        <authorList>
            <consortium name="The Dictyostelium discoideum Sequencing Consortium"/>
            <person name="Eichinger L."/>
            <person name="Pachebat J.A."/>
            <person name="Glockner G."/>
            <person name="Rajandream M.A."/>
            <person name="Sucgang R."/>
            <person name="Berriman M."/>
            <person name="Song J."/>
            <person name="Olsen R."/>
            <person name="Szafranski K."/>
            <person name="Xu Q."/>
            <person name="Tunggal B."/>
            <person name="Kummerfeld S."/>
            <person name="Madera M."/>
            <person name="Konfortov B.A."/>
            <person name="Rivero F."/>
            <person name="Bankier A.T."/>
            <person name="Lehmann R."/>
            <person name="Hamlin N."/>
            <person name="Davies R."/>
            <person name="Gaudet P."/>
            <person name="Fey P."/>
            <person name="Pilcher K."/>
            <person name="Chen G."/>
            <person name="Saunders D."/>
            <person name="Sodergren E."/>
            <person name="Davis P."/>
            <person name="Kerhornou A."/>
            <person name="Nie X."/>
            <person name="Hall N."/>
            <person name="Anjard C."/>
            <person name="Hemphill L."/>
            <person name="Bason N."/>
            <person name="Farbrother P."/>
            <person name="Desany B."/>
            <person name="Just E."/>
            <person name="Morio T."/>
            <person name="Rost R."/>
            <person name="Churcher C."/>
            <person name="Cooper J."/>
            <person name="Haydock S."/>
            <person name="van Driessche N."/>
            <person name="Cronin A."/>
            <person name="Goodhead I."/>
            <person name="Muzny D."/>
            <person name="Mourier T."/>
            <person name="Pain A."/>
            <person name="Lu M."/>
            <person name="Harper D."/>
            <person name="Lindsay R."/>
            <person name="Hauser H."/>
            <person name="James K."/>
            <person name="Quiles M."/>
            <person name="Madan Babu M."/>
            <person name="Saito T."/>
            <person name="Buchrieser C."/>
            <person name="Wardroper A."/>
            <person name="Felder M."/>
            <person name="Thangavelu M."/>
            <person name="Johnson D."/>
            <person name="Knights A."/>
            <person name="Loulseged H."/>
            <person name="Mungall K."/>
            <person name="Oliver K."/>
            <person name="Price C."/>
            <person name="Quail M.A."/>
            <person name="Urushihara H."/>
            <person name="Hernandez J."/>
            <person name="Rabbinowitsch E."/>
            <person name="Steffen D."/>
            <person name="Sanders M."/>
            <person name="Ma J."/>
            <person name="Kohara Y."/>
            <person name="Sharp S."/>
            <person name="Simmonds M."/>
            <person name="Spiegler S."/>
            <person name="Tivey A."/>
            <person name="Sugano S."/>
            <person name="White B."/>
            <person name="Walker D."/>
            <person name="Woodward J."/>
            <person name="Winckler T."/>
            <person name="Tanaka Y."/>
            <person name="Shaulsky G."/>
            <person name="Schleicher M."/>
            <person name="Weinstock G."/>
            <person name="Rosenthal A."/>
            <person name="Cox E.C."/>
            <person name="Chisholm R.L."/>
            <person name="Gibbs R."/>
            <person name="Loomis W.F."/>
            <person name="Platzer M."/>
            <person name="Kay R.R."/>
            <person name="Williams J."/>
            <person name="Dear P.H."/>
            <person name="Noegel A.A."/>
            <person name="Barrell B."/>
            <person name="Kuspa A."/>
        </authorList>
    </citation>
    <scope>NUCLEOTIDE SEQUENCE [LARGE SCALE GENOMIC DNA]</scope>
    <source>
        <strain evidence="3 4">AX4</strain>
    </source>
</reference>
<protein>
    <recommendedName>
        <fullName evidence="2">Pesticidal crystal protein domain-containing protein</fullName>
    </recommendedName>
</protein>
<dbReference type="RefSeq" id="XP_642951.1">
    <property type="nucleotide sequence ID" value="XM_637859.1"/>
</dbReference>
<organism evidence="3 4">
    <name type="scientific">Dictyostelium discoideum</name>
    <name type="common">Social amoeba</name>
    <dbReference type="NCBI Taxonomy" id="44689"/>
    <lineage>
        <taxon>Eukaryota</taxon>
        <taxon>Amoebozoa</taxon>
        <taxon>Evosea</taxon>
        <taxon>Eumycetozoa</taxon>
        <taxon>Dictyostelia</taxon>
        <taxon>Dictyosteliales</taxon>
        <taxon>Dictyosteliaceae</taxon>
        <taxon>Dictyostelium</taxon>
    </lineage>
</organism>
<dbReference type="GeneID" id="8620820"/>
<evidence type="ECO:0000259" key="2">
    <source>
        <dbReference type="Pfam" id="PF03945"/>
    </source>
</evidence>
<dbReference type="HOGENOM" id="CLU_565545_0_0_1"/>
<dbReference type="PANTHER" id="PTHR38082">
    <property type="entry name" value="ENDOTOXIN_N DOMAIN-CONTAINING PROTEIN"/>
    <property type="match status" value="1"/>
</dbReference>
<comment type="caution">
    <text evidence="3">The sequence shown here is derived from an EMBL/GenBank/DDBJ whole genome shotgun (WGS) entry which is preliminary data.</text>
</comment>
<dbReference type="AlphaFoldDB" id="Q550I1"/>
<dbReference type="PANTHER" id="PTHR38082:SF2">
    <property type="entry name" value="PESTICIDAL CRYSTAL PROTEIN N-TERMINAL DOMAIN-CONTAINING PROTEIN"/>
    <property type="match status" value="1"/>
</dbReference>
<dbReference type="OMA" id="PINMICA"/>
<keyword evidence="4" id="KW-1185">Reference proteome</keyword>
<gene>
    <name evidence="3" type="ORF">DDB_G0277097</name>
</gene>
<dbReference type="dictyBase" id="DDB_G0277097">
    <property type="gene designation" value="uduF"/>
</dbReference>
<dbReference type="eggNOG" id="ENOG502RI52">
    <property type="taxonomic scope" value="Eukaryota"/>
</dbReference>
<evidence type="ECO:0000313" key="3">
    <source>
        <dbReference type="EMBL" id="EAL69050.1"/>
    </source>
</evidence>
<evidence type="ECO:0000313" key="4">
    <source>
        <dbReference type="Proteomes" id="UP000002195"/>
    </source>
</evidence>
<feature type="coiled-coil region" evidence="1">
    <location>
        <begin position="93"/>
        <end position="165"/>
    </location>
</feature>
<dbReference type="Gene3D" id="1.20.190.10">
    <property type="entry name" value="Pesticidal crystal protein, N-terminal domain"/>
    <property type="match status" value="1"/>
</dbReference>
<dbReference type="KEGG" id="ddi:DDB_G0277097"/>